<dbReference type="PANTHER" id="PTHR10434">
    <property type="entry name" value="1-ACYL-SN-GLYCEROL-3-PHOSPHATE ACYLTRANSFERASE"/>
    <property type="match status" value="1"/>
</dbReference>
<keyword evidence="2 6" id="KW-0808">Transferase</keyword>
<dbReference type="RefSeq" id="WP_097155950.1">
    <property type="nucleotide sequence ID" value="NZ_OBEL01000009.1"/>
</dbReference>
<evidence type="ECO:0000259" key="5">
    <source>
        <dbReference type="SMART" id="SM00563"/>
    </source>
</evidence>
<dbReference type="Proteomes" id="UP000219439">
    <property type="component" value="Unassembled WGS sequence"/>
</dbReference>
<dbReference type="InterPro" id="IPR002123">
    <property type="entry name" value="Plipid/glycerol_acylTrfase"/>
</dbReference>
<dbReference type="GO" id="GO:0006654">
    <property type="term" value="P:phosphatidic acid biosynthetic process"/>
    <property type="evidence" value="ECO:0007669"/>
    <property type="project" value="TreeGrafter"/>
</dbReference>
<feature type="domain" description="Phospholipid/glycerol acyltransferase" evidence="5">
    <location>
        <begin position="71"/>
        <end position="185"/>
    </location>
</feature>
<dbReference type="GO" id="GO:0003841">
    <property type="term" value="F:1-acylglycerol-3-phosphate O-acyltransferase activity"/>
    <property type="evidence" value="ECO:0007669"/>
    <property type="project" value="TreeGrafter"/>
</dbReference>
<keyword evidence="4" id="KW-0472">Membrane</keyword>
<reference evidence="6 7" key="1">
    <citation type="submission" date="2017-09" db="EMBL/GenBank/DDBJ databases">
        <authorList>
            <person name="Ehlers B."/>
            <person name="Leendertz F.H."/>
        </authorList>
    </citation>
    <scope>NUCLEOTIDE SEQUENCE [LARGE SCALE GENOMIC DNA]</scope>
    <source>
        <strain evidence="6 7">DSM 18289</strain>
    </source>
</reference>
<dbReference type="AlphaFoldDB" id="A0A285PIN0"/>
<comment type="pathway">
    <text evidence="1">Lipid metabolism.</text>
</comment>
<dbReference type="PANTHER" id="PTHR10434:SF40">
    <property type="entry name" value="1-ACYL-SN-GLYCEROL-3-PHOSPHATE ACYLTRANSFERASE"/>
    <property type="match status" value="1"/>
</dbReference>
<dbReference type="EMBL" id="OBEL01000009">
    <property type="protein sequence ID" value="SNZ21575.1"/>
    <property type="molecule type" value="Genomic_DNA"/>
</dbReference>
<organism evidence="6 7">
    <name type="scientific">Cohaesibacter gelatinilyticus</name>
    <dbReference type="NCBI Taxonomy" id="372072"/>
    <lineage>
        <taxon>Bacteria</taxon>
        <taxon>Pseudomonadati</taxon>
        <taxon>Pseudomonadota</taxon>
        <taxon>Alphaproteobacteria</taxon>
        <taxon>Hyphomicrobiales</taxon>
        <taxon>Cohaesibacteraceae</taxon>
    </lineage>
</organism>
<name>A0A285PIN0_9HYPH</name>
<evidence type="ECO:0000313" key="7">
    <source>
        <dbReference type="Proteomes" id="UP000219439"/>
    </source>
</evidence>
<dbReference type="CDD" id="cd07989">
    <property type="entry name" value="LPLAT_AGPAT-like"/>
    <property type="match status" value="1"/>
</dbReference>
<evidence type="ECO:0000256" key="1">
    <source>
        <dbReference type="ARBA" id="ARBA00005189"/>
    </source>
</evidence>
<protein>
    <submittedName>
        <fullName evidence="6">1-acyl-sn-glycerol-3-phosphate acyltransferase</fullName>
    </submittedName>
</protein>
<dbReference type="SUPFAM" id="SSF69593">
    <property type="entry name" value="Glycerol-3-phosphate (1)-acyltransferase"/>
    <property type="match status" value="1"/>
</dbReference>
<gene>
    <name evidence="6" type="ORF">SAMN06265368_4698</name>
</gene>
<dbReference type="Pfam" id="PF01553">
    <property type="entry name" value="Acyltransferase"/>
    <property type="match status" value="1"/>
</dbReference>
<dbReference type="OrthoDB" id="5290997at2"/>
<keyword evidence="3 6" id="KW-0012">Acyltransferase</keyword>
<keyword evidence="4" id="KW-0812">Transmembrane</keyword>
<sequence>MLFLRSALFNTAFYLNTAFLVAICMITFVLPRYYIIQVIRFWGTSTAWLFKVIVGGTVEFRGKENIPEGGIIMASKHQSAWETAALLPLVKDPVYIFKRELQHIPFFGWCSIKAGMIPINRGQKSKALKQMLKRAKEEIADDRQIIIYPEGTRRPVDSEPQYKFGITSIYQILKVPCVPVALNSGLFWPRRSFMRYPGKMIVQILPPIEPGLKGQEFFDTLTEQIESTSNALLAEAREEDRPYLAPKSQS</sequence>
<keyword evidence="7" id="KW-1185">Reference proteome</keyword>
<evidence type="ECO:0000256" key="2">
    <source>
        <dbReference type="ARBA" id="ARBA00022679"/>
    </source>
</evidence>
<evidence type="ECO:0000256" key="3">
    <source>
        <dbReference type="ARBA" id="ARBA00023315"/>
    </source>
</evidence>
<feature type="transmembrane region" description="Helical" evidence="4">
    <location>
        <begin position="12"/>
        <end position="30"/>
    </location>
</feature>
<evidence type="ECO:0000313" key="6">
    <source>
        <dbReference type="EMBL" id="SNZ21575.1"/>
    </source>
</evidence>
<evidence type="ECO:0000256" key="4">
    <source>
        <dbReference type="SAM" id="Phobius"/>
    </source>
</evidence>
<keyword evidence="4" id="KW-1133">Transmembrane helix</keyword>
<accession>A0A285PIN0</accession>
<dbReference type="SMART" id="SM00563">
    <property type="entry name" value="PlsC"/>
    <property type="match status" value="1"/>
</dbReference>
<proteinExistence type="predicted"/>